<proteinExistence type="predicted"/>
<feature type="signal peptide" evidence="1">
    <location>
        <begin position="1"/>
        <end position="19"/>
    </location>
</feature>
<protein>
    <submittedName>
        <fullName evidence="2">Uncharacterized protein (DUF1499 family)</fullName>
    </submittedName>
</protein>
<organism evidence="2 3">
    <name type="scientific">Rhodovulum steppense</name>
    <dbReference type="NCBI Taxonomy" id="540251"/>
    <lineage>
        <taxon>Bacteria</taxon>
        <taxon>Pseudomonadati</taxon>
        <taxon>Pseudomonadota</taxon>
        <taxon>Alphaproteobacteria</taxon>
        <taxon>Rhodobacterales</taxon>
        <taxon>Paracoccaceae</taxon>
        <taxon>Rhodovulum</taxon>
    </lineage>
</organism>
<dbReference type="AlphaFoldDB" id="A0A4R1YVV9"/>
<feature type="chain" id="PRO_5020293884" evidence="1">
    <location>
        <begin position="20"/>
        <end position="156"/>
    </location>
</feature>
<keyword evidence="3" id="KW-1185">Reference proteome</keyword>
<dbReference type="InterPro" id="IPR010865">
    <property type="entry name" value="DUF1499"/>
</dbReference>
<sequence length="156" mass="17099">MKILIYLVVALLLASAAGAVYFRKVADDPAVWHVDPLTAEKPGTPNAILVRPETGDRTAPAYAVSPEDLARAIDEMALAEPNTSRIAGSPEELWMTYVQRSRIMGFPDYISIRALPKDDGATWAAFSRSRFGQSDLGVNAARLARWQEQLRARLGS</sequence>
<evidence type="ECO:0000313" key="2">
    <source>
        <dbReference type="EMBL" id="TCM85278.1"/>
    </source>
</evidence>
<gene>
    <name evidence="2" type="ORF">EV216_108130</name>
</gene>
<evidence type="ECO:0000313" key="3">
    <source>
        <dbReference type="Proteomes" id="UP000295277"/>
    </source>
</evidence>
<accession>A0A4R1YVV9</accession>
<name>A0A4R1YVV9_9RHOB</name>
<dbReference type="EMBL" id="SLVM01000008">
    <property type="protein sequence ID" value="TCM85278.1"/>
    <property type="molecule type" value="Genomic_DNA"/>
</dbReference>
<dbReference type="Pfam" id="PF07386">
    <property type="entry name" value="DUF1499"/>
    <property type="match status" value="1"/>
</dbReference>
<dbReference type="RefSeq" id="WP_132694394.1">
    <property type="nucleotide sequence ID" value="NZ_SLVM01000008.1"/>
</dbReference>
<evidence type="ECO:0000256" key="1">
    <source>
        <dbReference type="SAM" id="SignalP"/>
    </source>
</evidence>
<dbReference type="OrthoDB" id="8479024at2"/>
<comment type="caution">
    <text evidence="2">The sequence shown here is derived from an EMBL/GenBank/DDBJ whole genome shotgun (WGS) entry which is preliminary data.</text>
</comment>
<dbReference type="Proteomes" id="UP000295277">
    <property type="component" value="Unassembled WGS sequence"/>
</dbReference>
<reference evidence="2 3" key="1">
    <citation type="submission" date="2019-03" db="EMBL/GenBank/DDBJ databases">
        <title>Genomic Encyclopedia of Type Strains, Phase IV (KMG-IV): sequencing the most valuable type-strain genomes for metagenomic binning, comparative biology and taxonomic classification.</title>
        <authorList>
            <person name="Goeker M."/>
        </authorList>
    </citation>
    <scope>NUCLEOTIDE SEQUENCE [LARGE SCALE GENOMIC DNA]</scope>
    <source>
        <strain evidence="2 3">DSM 21153</strain>
    </source>
</reference>
<keyword evidence="1" id="KW-0732">Signal</keyword>